<organism evidence="4 5">
    <name type="scientific">Actinomadura barringtoniae</name>
    <dbReference type="NCBI Taxonomy" id="1427535"/>
    <lineage>
        <taxon>Bacteria</taxon>
        <taxon>Bacillati</taxon>
        <taxon>Actinomycetota</taxon>
        <taxon>Actinomycetes</taxon>
        <taxon>Streptosporangiales</taxon>
        <taxon>Thermomonosporaceae</taxon>
        <taxon>Actinomadura</taxon>
    </lineage>
</organism>
<dbReference type="AlphaFoldDB" id="A0A939T8E4"/>
<dbReference type="PROSITE" id="PS51635">
    <property type="entry name" value="PNPLA"/>
    <property type="match status" value="1"/>
</dbReference>
<feature type="active site" description="Proton acceptor" evidence="2">
    <location>
        <position position="186"/>
    </location>
</feature>
<keyword evidence="5" id="KW-1185">Reference proteome</keyword>
<accession>A0A939T8E4</accession>
<feature type="short sequence motif" description="DGA/G" evidence="2">
    <location>
        <begin position="186"/>
        <end position="188"/>
    </location>
</feature>
<feature type="domain" description="PNPLA" evidence="3">
    <location>
        <begin position="13"/>
        <end position="199"/>
    </location>
</feature>
<dbReference type="EMBL" id="JAGEOJ010000010">
    <property type="protein sequence ID" value="MBO2450247.1"/>
    <property type="molecule type" value="Genomic_DNA"/>
</dbReference>
<dbReference type="RefSeq" id="WP_208258139.1">
    <property type="nucleotide sequence ID" value="NZ_JAGEOJ010000010.1"/>
</dbReference>
<gene>
    <name evidence="4" type="ORF">J4573_24315</name>
</gene>
<dbReference type="SUPFAM" id="SSF52151">
    <property type="entry name" value="FabD/lysophospholipase-like"/>
    <property type="match status" value="1"/>
</dbReference>
<evidence type="ECO:0000313" key="5">
    <source>
        <dbReference type="Proteomes" id="UP000669179"/>
    </source>
</evidence>
<dbReference type="InterPro" id="IPR016035">
    <property type="entry name" value="Acyl_Trfase/lysoPLipase"/>
</dbReference>
<evidence type="ECO:0000313" key="4">
    <source>
        <dbReference type="EMBL" id="MBO2450247.1"/>
    </source>
</evidence>
<comment type="caution">
    <text evidence="2">Lacks conserved residue(s) required for the propagation of feature annotation.</text>
</comment>
<keyword evidence="2" id="KW-0378">Hydrolase</keyword>
<reference evidence="4" key="1">
    <citation type="submission" date="2021-03" db="EMBL/GenBank/DDBJ databases">
        <authorList>
            <person name="Kanchanasin P."/>
            <person name="Saeng-In P."/>
            <person name="Phongsopitanun W."/>
            <person name="Yuki M."/>
            <person name="Kudo T."/>
            <person name="Ohkuma M."/>
            <person name="Tanasupawat S."/>
        </authorList>
    </citation>
    <scope>NUCLEOTIDE SEQUENCE</scope>
    <source>
        <strain evidence="4">GKU 128</strain>
    </source>
</reference>
<dbReference type="GO" id="GO:0016787">
    <property type="term" value="F:hydrolase activity"/>
    <property type="evidence" value="ECO:0007669"/>
    <property type="project" value="UniProtKB-UniRule"/>
</dbReference>
<feature type="active site" description="Nucleophile" evidence="2">
    <location>
        <position position="49"/>
    </location>
</feature>
<keyword evidence="2" id="KW-0442">Lipid degradation</keyword>
<dbReference type="InterPro" id="IPR002641">
    <property type="entry name" value="PNPLA_dom"/>
</dbReference>
<dbReference type="Pfam" id="PF01734">
    <property type="entry name" value="Patatin"/>
    <property type="match status" value="1"/>
</dbReference>
<name>A0A939T8E4_9ACTN</name>
<feature type="short sequence motif" description="GXSXG" evidence="2">
    <location>
        <begin position="47"/>
        <end position="51"/>
    </location>
</feature>
<protein>
    <submittedName>
        <fullName evidence="4">Patatin-like phospholipase family protein</fullName>
    </submittedName>
</protein>
<dbReference type="Gene3D" id="3.40.1090.10">
    <property type="entry name" value="Cytosolic phospholipase A2 catalytic domain"/>
    <property type="match status" value="2"/>
</dbReference>
<keyword evidence="1 2" id="KW-0443">Lipid metabolism</keyword>
<comment type="caution">
    <text evidence="4">The sequence shown here is derived from an EMBL/GenBank/DDBJ whole genome shotgun (WGS) entry which is preliminary data.</text>
</comment>
<sequence length="274" mass="28200">MISSPGDSDVAVVLGPGGPVGTAWLLGLAAGLRRSGVDLARADLLVGTSAGAIAAAALTNGRNLDELAELPSARSRAGDPTVMPRVFEILNAPGADPRESLRQVGTLAREADAMPQEDHLAAMEYSVGGRTWPDAPLLITAVDIDSGEPVVWHGQSGVPLHAAVASSSAAPGYTEPITIDGRRYMDGAFGGGSNAHLANGAGTLILIEPMGQMFPAAPVQAARRLSVMPDEAAREAFGPDLGDRNRWPGTYQAGLRQSAALVADLAPLLHKRPA</sequence>
<dbReference type="GO" id="GO:0016042">
    <property type="term" value="P:lipid catabolic process"/>
    <property type="evidence" value="ECO:0007669"/>
    <property type="project" value="UniProtKB-UniRule"/>
</dbReference>
<evidence type="ECO:0000259" key="3">
    <source>
        <dbReference type="PROSITE" id="PS51635"/>
    </source>
</evidence>
<proteinExistence type="predicted"/>
<dbReference type="Proteomes" id="UP000669179">
    <property type="component" value="Unassembled WGS sequence"/>
</dbReference>
<evidence type="ECO:0000256" key="2">
    <source>
        <dbReference type="PROSITE-ProRule" id="PRU01161"/>
    </source>
</evidence>
<evidence type="ECO:0000256" key="1">
    <source>
        <dbReference type="ARBA" id="ARBA00023098"/>
    </source>
</evidence>